<evidence type="ECO:0000313" key="2">
    <source>
        <dbReference type="Proteomes" id="UP001054945"/>
    </source>
</evidence>
<reference evidence="1 2" key="1">
    <citation type="submission" date="2021-06" db="EMBL/GenBank/DDBJ databases">
        <title>Caerostris extrusa draft genome.</title>
        <authorList>
            <person name="Kono N."/>
            <person name="Arakawa K."/>
        </authorList>
    </citation>
    <scope>NUCLEOTIDE SEQUENCE [LARGE SCALE GENOMIC DNA]</scope>
</reference>
<dbReference type="Proteomes" id="UP001054945">
    <property type="component" value="Unassembled WGS sequence"/>
</dbReference>
<comment type="caution">
    <text evidence="1">The sequence shown here is derived from an EMBL/GenBank/DDBJ whole genome shotgun (WGS) entry which is preliminary data.</text>
</comment>
<protein>
    <submittedName>
        <fullName evidence="1">Uncharacterized protein</fullName>
    </submittedName>
</protein>
<dbReference type="AlphaFoldDB" id="A0AAV4UDZ4"/>
<proteinExistence type="predicted"/>
<dbReference type="EMBL" id="BPLR01012705">
    <property type="protein sequence ID" value="GIY55971.1"/>
    <property type="molecule type" value="Genomic_DNA"/>
</dbReference>
<keyword evidence="2" id="KW-1185">Reference proteome</keyword>
<accession>A0AAV4UDZ4</accession>
<evidence type="ECO:0000313" key="1">
    <source>
        <dbReference type="EMBL" id="GIY55971.1"/>
    </source>
</evidence>
<gene>
    <name evidence="1" type="ORF">CEXT_367321</name>
</gene>
<sequence>MAIIISNLSFETEEFFKRKRQLYFVPHKADLSTFGRRYLVAQCLGNGMTNEEHFLNKEKDKATAGVEVGKPVFKTLVS</sequence>
<name>A0AAV4UDZ4_CAEEX</name>
<organism evidence="1 2">
    <name type="scientific">Caerostris extrusa</name>
    <name type="common">Bark spider</name>
    <name type="synonym">Caerostris bankana</name>
    <dbReference type="NCBI Taxonomy" id="172846"/>
    <lineage>
        <taxon>Eukaryota</taxon>
        <taxon>Metazoa</taxon>
        <taxon>Ecdysozoa</taxon>
        <taxon>Arthropoda</taxon>
        <taxon>Chelicerata</taxon>
        <taxon>Arachnida</taxon>
        <taxon>Araneae</taxon>
        <taxon>Araneomorphae</taxon>
        <taxon>Entelegynae</taxon>
        <taxon>Araneoidea</taxon>
        <taxon>Araneidae</taxon>
        <taxon>Caerostris</taxon>
    </lineage>
</organism>